<dbReference type="EMBL" id="LOJF01000009">
    <property type="protein sequence ID" value="KUH58558.1"/>
    <property type="molecule type" value="Genomic_DNA"/>
</dbReference>
<dbReference type="PANTHER" id="PTHR36454:SF1">
    <property type="entry name" value="DUF1015 DOMAIN-CONTAINING PROTEIN"/>
    <property type="match status" value="1"/>
</dbReference>
<dbReference type="PIRSF" id="PIRSF033563">
    <property type="entry name" value="UCP033563"/>
    <property type="match status" value="1"/>
</dbReference>
<dbReference type="OrthoDB" id="9781616at2"/>
<dbReference type="PANTHER" id="PTHR36454">
    <property type="entry name" value="LMO2823 PROTEIN"/>
    <property type="match status" value="1"/>
</dbReference>
<dbReference type="AlphaFoldDB" id="A0A117J4L0"/>
<proteinExistence type="predicted"/>
<dbReference type="Pfam" id="PF06245">
    <property type="entry name" value="DUF1015"/>
    <property type="match status" value="1"/>
</dbReference>
<evidence type="ECO:0000313" key="1">
    <source>
        <dbReference type="EMBL" id="KUH58558.1"/>
    </source>
</evidence>
<evidence type="ECO:0000313" key="2">
    <source>
        <dbReference type="Proteomes" id="UP000054078"/>
    </source>
</evidence>
<dbReference type="Proteomes" id="UP000054078">
    <property type="component" value="Unassembled WGS sequence"/>
</dbReference>
<reference evidence="1 2" key="1">
    <citation type="submission" date="2015-12" db="EMBL/GenBank/DDBJ databases">
        <title>Draft Genome Sequence of Olsenella scatoligenes SK9K4T; a Producer of 3-Methylindole- (skatole) and 4-Methylphenol- (p-cresol) Isolated from Pig Feces.</title>
        <authorList>
            <person name="Li X."/>
            <person name="Borg B."/>
            <person name="Canibe N."/>
        </authorList>
    </citation>
    <scope>NUCLEOTIDE SEQUENCE [LARGE SCALE GENOMIC DNA]</scope>
    <source>
        <strain evidence="1 2">SK9K4</strain>
    </source>
</reference>
<protein>
    <recommendedName>
        <fullName evidence="3">DUF1015 domain-containing protein</fullName>
    </recommendedName>
</protein>
<organism evidence="1 2">
    <name type="scientific">Tractidigestivibacter scatoligenes</name>
    <name type="common">Olsenella scatoligenes</name>
    <dbReference type="NCBI Taxonomy" id="1299998"/>
    <lineage>
        <taxon>Bacteria</taxon>
        <taxon>Bacillati</taxon>
        <taxon>Actinomycetota</taxon>
        <taxon>Coriobacteriia</taxon>
        <taxon>Coriobacteriales</taxon>
        <taxon>Atopobiaceae</taxon>
        <taxon>Tractidigestivibacter</taxon>
    </lineage>
</organism>
<comment type="caution">
    <text evidence="1">The sequence shown here is derived from an EMBL/GenBank/DDBJ whole genome shotgun (WGS) entry which is preliminary data.</text>
</comment>
<sequence>MRAEPFVCYRPQPEKAQDFASLPYDVFTKEEAREAVAKRPHSFLAIDRPETAFGPSHDMHAPDVYEKAASLLADRVADGTLVRDGDPCYYLYRLSGNGHEQTGIVAAFSIDDYESGTIRRHEFTRPVDEKDRADHIVTTGCQTGPVLLAYRDDPTLSTIVSAATTATPLYDFTDAEGLRETVWRVNRPAAVDALRTMLALVPRAYIADGHHRAAAAARVRKSLREAHEDMMGAPGTEPCDYLLAVLFPESQLMTLPYDRVVADTAGLTPDELLARLAERGFVVGEPAETPTRPTDALHYGLFLNGAWREVAWQGDIPQSAVGKLDVSVLQDQVLGPILGITDPGRDARIRFVGGQPDARTLEPLAGEGGLAFALRATPVADMMAVADEEGIMPPKSTWFEPKLRSGLFIRPILGSAAKHQA</sequence>
<dbReference type="RefSeq" id="WP_059054707.1">
    <property type="nucleotide sequence ID" value="NZ_LOJF01000009.1"/>
</dbReference>
<name>A0A117J4L0_TRASO</name>
<evidence type="ECO:0008006" key="3">
    <source>
        <dbReference type="Google" id="ProtNLM"/>
    </source>
</evidence>
<keyword evidence="2" id="KW-1185">Reference proteome</keyword>
<dbReference type="STRING" id="1299998.AUL39_06150"/>
<accession>A0A117J4L0</accession>
<gene>
    <name evidence="1" type="ORF">AUL39_06150</name>
</gene>
<dbReference type="InterPro" id="IPR008323">
    <property type="entry name" value="UCP033563"/>
</dbReference>